<keyword evidence="1" id="KW-0472">Membrane</keyword>
<evidence type="ECO:0000313" key="3">
    <source>
        <dbReference type="WBParaSite" id="MhA1_Contig1431.frz3.gene3"/>
    </source>
</evidence>
<keyword evidence="2" id="KW-1185">Reference proteome</keyword>
<feature type="transmembrane region" description="Helical" evidence="1">
    <location>
        <begin position="32"/>
        <end position="52"/>
    </location>
</feature>
<evidence type="ECO:0000313" key="2">
    <source>
        <dbReference type="Proteomes" id="UP000095281"/>
    </source>
</evidence>
<proteinExistence type="predicted"/>
<organism evidence="2 3">
    <name type="scientific">Meloidogyne hapla</name>
    <name type="common">Root-knot nematode worm</name>
    <dbReference type="NCBI Taxonomy" id="6305"/>
    <lineage>
        <taxon>Eukaryota</taxon>
        <taxon>Metazoa</taxon>
        <taxon>Ecdysozoa</taxon>
        <taxon>Nematoda</taxon>
        <taxon>Chromadorea</taxon>
        <taxon>Rhabditida</taxon>
        <taxon>Tylenchina</taxon>
        <taxon>Tylenchomorpha</taxon>
        <taxon>Tylenchoidea</taxon>
        <taxon>Meloidogynidae</taxon>
        <taxon>Meloidogyninae</taxon>
        <taxon>Meloidogyne</taxon>
    </lineage>
</organism>
<sequence length="81" mass="9452">MQGIFFVCQTVLELLGGPIAVSWVFEKYGPKYIWEFIGSQLILCLLCWVLFYKRMISKAEMIANKENLKNIIFSSNLKEKQ</sequence>
<keyword evidence="1" id="KW-0812">Transmembrane</keyword>
<name>A0A1I8B6C4_MELHA</name>
<dbReference type="WBParaSite" id="MhA1_Contig1431.frz3.gene3">
    <property type="protein sequence ID" value="MhA1_Contig1431.frz3.gene3"/>
    <property type="gene ID" value="MhA1_Contig1431.frz3.gene3"/>
</dbReference>
<dbReference type="Proteomes" id="UP000095281">
    <property type="component" value="Unplaced"/>
</dbReference>
<dbReference type="AlphaFoldDB" id="A0A1I8B6C4"/>
<protein>
    <submittedName>
        <fullName evidence="3">MFS transporter</fullName>
    </submittedName>
</protein>
<keyword evidence="1" id="KW-1133">Transmembrane helix</keyword>
<reference evidence="3" key="1">
    <citation type="submission" date="2016-11" db="UniProtKB">
        <authorList>
            <consortium name="WormBaseParasite"/>
        </authorList>
    </citation>
    <scope>IDENTIFICATION</scope>
</reference>
<accession>A0A1I8B6C4</accession>
<evidence type="ECO:0000256" key="1">
    <source>
        <dbReference type="SAM" id="Phobius"/>
    </source>
</evidence>